<dbReference type="SUPFAM" id="SSF55874">
    <property type="entry name" value="ATPase domain of HSP90 chaperone/DNA topoisomerase II/histidine kinase"/>
    <property type="match status" value="1"/>
</dbReference>
<keyword evidence="4" id="KW-0808">Transferase</keyword>
<dbReference type="InterPro" id="IPR003594">
    <property type="entry name" value="HATPase_dom"/>
</dbReference>
<protein>
    <recommendedName>
        <fullName evidence="2">histidine kinase</fullName>
        <ecNumber evidence="2">2.7.13.3</ecNumber>
    </recommendedName>
</protein>
<dbReference type="Gene3D" id="3.30.450.20">
    <property type="entry name" value="PAS domain"/>
    <property type="match status" value="1"/>
</dbReference>
<dbReference type="PANTHER" id="PTHR43711">
    <property type="entry name" value="TWO-COMPONENT HISTIDINE KINASE"/>
    <property type="match status" value="1"/>
</dbReference>
<evidence type="ECO:0000313" key="11">
    <source>
        <dbReference type="Proteomes" id="UP001221302"/>
    </source>
</evidence>
<keyword evidence="5" id="KW-0418">Kinase</keyword>
<dbReference type="SUPFAM" id="SSF55785">
    <property type="entry name" value="PYP-like sensor domain (PAS domain)"/>
    <property type="match status" value="1"/>
</dbReference>
<dbReference type="SMART" id="SM00086">
    <property type="entry name" value="PAC"/>
    <property type="match status" value="1"/>
</dbReference>
<evidence type="ECO:0000259" key="9">
    <source>
        <dbReference type="PROSITE" id="PS50113"/>
    </source>
</evidence>
<dbReference type="SMART" id="SM00387">
    <property type="entry name" value="HATPase_c"/>
    <property type="match status" value="1"/>
</dbReference>
<dbReference type="EC" id="2.7.13.3" evidence="2"/>
<comment type="catalytic activity">
    <reaction evidence="1">
        <text>ATP + protein L-histidine = ADP + protein N-phospho-L-histidine.</text>
        <dbReference type="EC" id="2.7.13.3"/>
    </reaction>
</comment>
<sequence length="603" mass="69528">MKNTALIIKKWRDISIEKKVIAGWIFSLIIVLSISAILYFSKQELRQSSDVIVLNTELRTATQDLLSSIQKLEIVSKSFVLTGNSLDSIKYFADLDSLRKNLKRLEKLINNHPRFVKYFLPLEKTIREELYRINHLSFSLKHTKLMDLEVIRIEENIYKKLDNYWQLLDDEEEQVTLEQIQAFHSKLGKNLNYFFTLILVYLVLLTALFLIIIFDVKKRRKLTAEIAGKRKELDIILNTAPVFIFVKNLEKKFTLVNKSFLEFFKVDKEKILLNDNKQIISREEKWLTDEEDEAVIHNKITLKNIERKISLPDGRSVWLNINKAPLYNDKNDVIGIVGVMEDITQRIEFHEKLIATQKELELLNKQKDKLFSIIAHDLRSPFTGMLGFAEILIEDYAELSENDKNFYIQGIYSSLKDLLTLIDNLLTWARVQLSRVDFYPQEISLQMIVNSVFSSQRITANNKQIKLESEISGEINAFADADMIETVIRNLVSNAIKFTNNGGTIKVNAINERDFIKVEIQDNGVGMKPEIANNLFKNDTQVTTKGTKGEKGTGLGLIICKEFVEKHGGKIWVESELGKGSRVIFTIPNSDSNIEKSDTPIRL</sequence>
<dbReference type="CDD" id="cd00130">
    <property type="entry name" value="PAS"/>
    <property type="match status" value="1"/>
</dbReference>
<feature type="domain" description="Histidine kinase" evidence="8">
    <location>
        <begin position="373"/>
        <end position="591"/>
    </location>
</feature>
<keyword evidence="10" id="KW-0067">ATP-binding</keyword>
<dbReference type="InterPro" id="IPR036097">
    <property type="entry name" value="HisK_dim/P_sf"/>
</dbReference>
<dbReference type="Proteomes" id="UP001221302">
    <property type="component" value="Unassembled WGS sequence"/>
</dbReference>
<feature type="transmembrane region" description="Helical" evidence="7">
    <location>
        <begin position="21"/>
        <end position="40"/>
    </location>
</feature>
<dbReference type="InterPro" id="IPR036890">
    <property type="entry name" value="HATPase_C_sf"/>
</dbReference>
<dbReference type="InterPro" id="IPR005467">
    <property type="entry name" value="His_kinase_dom"/>
</dbReference>
<evidence type="ECO:0000256" key="6">
    <source>
        <dbReference type="ARBA" id="ARBA00023012"/>
    </source>
</evidence>
<dbReference type="EMBL" id="JARGDL010000009">
    <property type="protein sequence ID" value="MDF1612052.1"/>
    <property type="molecule type" value="Genomic_DNA"/>
</dbReference>
<keyword evidence="10" id="KW-0547">Nucleotide-binding</keyword>
<dbReference type="NCBIfam" id="TIGR00229">
    <property type="entry name" value="sensory_box"/>
    <property type="match status" value="1"/>
</dbReference>
<dbReference type="Pfam" id="PF02518">
    <property type="entry name" value="HATPase_c"/>
    <property type="match status" value="1"/>
</dbReference>
<dbReference type="InterPro" id="IPR050736">
    <property type="entry name" value="Sensor_HK_Regulatory"/>
</dbReference>
<feature type="domain" description="PAC" evidence="9">
    <location>
        <begin position="303"/>
        <end position="355"/>
    </location>
</feature>
<dbReference type="SUPFAM" id="SSF47384">
    <property type="entry name" value="Homodimeric domain of signal transducing histidine kinase"/>
    <property type="match status" value="1"/>
</dbReference>
<dbReference type="CDD" id="cd00082">
    <property type="entry name" value="HisKA"/>
    <property type="match status" value="1"/>
</dbReference>
<dbReference type="InterPro" id="IPR000700">
    <property type="entry name" value="PAS-assoc_C"/>
</dbReference>
<accession>A0AAE3P1K2</accession>
<evidence type="ECO:0000313" key="10">
    <source>
        <dbReference type="EMBL" id="MDF1612052.1"/>
    </source>
</evidence>
<dbReference type="GO" id="GO:0000155">
    <property type="term" value="F:phosphorelay sensor kinase activity"/>
    <property type="evidence" value="ECO:0007669"/>
    <property type="project" value="InterPro"/>
</dbReference>
<name>A0AAE3P1K2_9BACT</name>
<dbReference type="InterPro" id="IPR001610">
    <property type="entry name" value="PAC"/>
</dbReference>
<dbReference type="PROSITE" id="PS50109">
    <property type="entry name" value="HIS_KIN"/>
    <property type="match status" value="1"/>
</dbReference>
<dbReference type="Gene3D" id="3.30.565.10">
    <property type="entry name" value="Histidine kinase-like ATPase, C-terminal domain"/>
    <property type="match status" value="1"/>
</dbReference>
<evidence type="ECO:0000256" key="7">
    <source>
        <dbReference type="SAM" id="Phobius"/>
    </source>
</evidence>
<gene>
    <name evidence="10" type="ORF">P0M35_07805</name>
</gene>
<keyword evidence="7" id="KW-1133">Transmembrane helix</keyword>
<feature type="transmembrane region" description="Helical" evidence="7">
    <location>
        <begin position="193"/>
        <end position="214"/>
    </location>
</feature>
<evidence type="ECO:0000256" key="5">
    <source>
        <dbReference type="ARBA" id="ARBA00022777"/>
    </source>
</evidence>
<dbReference type="GO" id="GO:0005524">
    <property type="term" value="F:ATP binding"/>
    <property type="evidence" value="ECO:0007669"/>
    <property type="project" value="UniProtKB-KW"/>
</dbReference>
<dbReference type="InterPro" id="IPR035965">
    <property type="entry name" value="PAS-like_dom_sf"/>
</dbReference>
<dbReference type="SMART" id="SM00388">
    <property type="entry name" value="HisKA"/>
    <property type="match status" value="1"/>
</dbReference>
<organism evidence="10 11">
    <name type="scientific">Stygiobacter electus</name>
    <dbReference type="NCBI Taxonomy" id="3032292"/>
    <lineage>
        <taxon>Bacteria</taxon>
        <taxon>Pseudomonadati</taxon>
        <taxon>Ignavibacteriota</taxon>
        <taxon>Ignavibacteria</taxon>
        <taxon>Ignavibacteriales</taxon>
        <taxon>Melioribacteraceae</taxon>
        <taxon>Stygiobacter</taxon>
    </lineage>
</organism>
<dbReference type="InterPro" id="IPR003661">
    <property type="entry name" value="HisK_dim/P_dom"/>
</dbReference>
<keyword evidence="7" id="KW-0812">Transmembrane</keyword>
<dbReference type="PANTHER" id="PTHR43711:SF31">
    <property type="entry name" value="HISTIDINE KINASE"/>
    <property type="match status" value="1"/>
</dbReference>
<evidence type="ECO:0000256" key="2">
    <source>
        <dbReference type="ARBA" id="ARBA00012438"/>
    </source>
</evidence>
<dbReference type="Gene3D" id="1.10.287.130">
    <property type="match status" value="1"/>
</dbReference>
<dbReference type="AlphaFoldDB" id="A0AAE3P1K2"/>
<proteinExistence type="predicted"/>
<dbReference type="Pfam" id="PF13426">
    <property type="entry name" value="PAS_9"/>
    <property type="match status" value="1"/>
</dbReference>
<dbReference type="InterPro" id="IPR004358">
    <property type="entry name" value="Sig_transdc_His_kin-like_C"/>
</dbReference>
<dbReference type="RefSeq" id="WP_321535820.1">
    <property type="nucleotide sequence ID" value="NZ_JARGDL010000009.1"/>
</dbReference>
<evidence type="ECO:0000259" key="8">
    <source>
        <dbReference type="PROSITE" id="PS50109"/>
    </source>
</evidence>
<dbReference type="InterPro" id="IPR000014">
    <property type="entry name" value="PAS"/>
</dbReference>
<dbReference type="Pfam" id="PF00512">
    <property type="entry name" value="HisKA"/>
    <property type="match status" value="1"/>
</dbReference>
<evidence type="ECO:0000256" key="3">
    <source>
        <dbReference type="ARBA" id="ARBA00022553"/>
    </source>
</evidence>
<keyword evidence="11" id="KW-1185">Reference proteome</keyword>
<dbReference type="FunFam" id="3.30.565.10:FF:000006">
    <property type="entry name" value="Sensor histidine kinase WalK"/>
    <property type="match status" value="1"/>
</dbReference>
<reference evidence="10" key="1">
    <citation type="submission" date="2023-03" db="EMBL/GenBank/DDBJ databases">
        <title>Stygiobacter electus gen. nov., sp. nov., facultatively anaerobic thermotolerant bacterium of the class Ignavibacteria from a well of Yessentuki mineral water deposit.</title>
        <authorList>
            <person name="Podosokorskaya O.A."/>
            <person name="Elcheninov A.G."/>
            <person name="Petrova N.F."/>
            <person name="Zavarzina D.G."/>
            <person name="Kublanov I.V."/>
            <person name="Merkel A.Y."/>
        </authorList>
    </citation>
    <scope>NUCLEOTIDE SEQUENCE</scope>
    <source>
        <strain evidence="10">09-Me</strain>
    </source>
</reference>
<evidence type="ECO:0000256" key="1">
    <source>
        <dbReference type="ARBA" id="ARBA00000085"/>
    </source>
</evidence>
<keyword evidence="6" id="KW-0902">Two-component regulatory system</keyword>
<keyword evidence="7" id="KW-0472">Membrane</keyword>
<evidence type="ECO:0000256" key="4">
    <source>
        <dbReference type="ARBA" id="ARBA00022679"/>
    </source>
</evidence>
<comment type="caution">
    <text evidence="10">The sequence shown here is derived from an EMBL/GenBank/DDBJ whole genome shotgun (WGS) entry which is preliminary data.</text>
</comment>
<dbReference type="PRINTS" id="PR00344">
    <property type="entry name" value="BCTRLSENSOR"/>
</dbReference>
<keyword evidence="3" id="KW-0597">Phosphoprotein</keyword>
<dbReference type="PROSITE" id="PS50113">
    <property type="entry name" value="PAC"/>
    <property type="match status" value="1"/>
</dbReference>